<reference evidence="10 11" key="1">
    <citation type="submission" date="2024-05" db="EMBL/GenBank/DDBJ databases">
        <authorList>
            <consortium name="Candidatus Magnetaquicoccaceae bacterium FCR-1 genome sequencing consortium"/>
            <person name="Shimoshige H."/>
            <person name="Shimamura S."/>
            <person name="Taoka A."/>
            <person name="Kobayashi H."/>
            <person name="Maekawa T."/>
        </authorList>
    </citation>
    <scope>NUCLEOTIDE SEQUENCE [LARGE SCALE GENOMIC DNA]</scope>
    <source>
        <strain evidence="10 11">FCR-1</strain>
    </source>
</reference>
<feature type="transmembrane region" description="Helical" evidence="8">
    <location>
        <begin position="205"/>
        <end position="221"/>
    </location>
</feature>
<evidence type="ECO:0000256" key="1">
    <source>
        <dbReference type="ARBA" id="ARBA00004429"/>
    </source>
</evidence>
<comment type="subcellular location">
    <subcellularLocation>
        <location evidence="1">Cell inner membrane</location>
        <topology evidence="1">Multi-pass membrane protein</topology>
    </subcellularLocation>
</comment>
<accession>A0ABQ0CCE1</accession>
<dbReference type="PANTHER" id="PTHR30413">
    <property type="entry name" value="INNER MEMBRANE TRANSPORT PERMEASE"/>
    <property type="match status" value="1"/>
</dbReference>
<feature type="transmembrane region" description="Helical" evidence="8">
    <location>
        <begin position="255"/>
        <end position="275"/>
    </location>
</feature>
<name>A0ABQ0CCE1_9PROT</name>
<evidence type="ECO:0000256" key="6">
    <source>
        <dbReference type="ARBA" id="ARBA00022989"/>
    </source>
</evidence>
<proteinExistence type="inferred from homology"/>
<keyword evidence="5 8" id="KW-0812">Transmembrane</keyword>
<comment type="similarity">
    <text evidence="2">Belongs to the ABC-2 integral membrane protein family.</text>
</comment>
<feature type="transmembrane region" description="Helical" evidence="8">
    <location>
        <begin position="136"/>
        <end position="161"/>
    </location>
</feature>
<gene>
    <name evidence="10" type="ORF">SIID45300_02912</name>
</gene>
<protein>
    <submittedName>
        <fullName evidence="10">Homopolymeric O-antigen transport system</fullName>
    </submittedName>
</protein>
<keyword evidence="4" id="KW-1003">Cell membrane</keyword>
<evidence type="ECO:0000259" key="9">
    <source>
        <dbReference type="Pfam" id="PF01061"/>
    </source>
</evidence>
<comment type="caution">
    <text evidence="10">The sequence shown here is derived from an EMBL/GenBank/DDBJ whole genome shotgun (WGS) entry which is preliminary data.</text>
</comment>
<dbReference type="PANTHER" id="PTHR30413:SF8">
    <property type="entry name" value="TRANSPORT PERMEASE PROTEIN"/>
    <property type="match status" value="1"/>
</dbReference>
<evidence type="ECO:0000256" key="5">
    <source>
        <dbReference type="ARBA" id="ARBA00022692"/>
    </source>
</evidence>
<feature type="transmembrane region" description="Helical" evidence="8">
    <location>
        <begin position="91"/>
        <end position="115"/>
    </location>
</feature>
<dbReference type="Proteomes" id="UP001628193">
    <property type="component" value="Unassembled WGS sequence"/>
</dbReference>
<evidence type="ECO:0000313" key="10">
    <source>
        <dbReference type="EMBL" id="GAB0058561.1"/>
    </source>
</evidence>
<dbReference type="InterPro" id="IPR013525">
    <property type="entry name" value="ABC2_TM"/>
</dbReference>
<keyword evidence="3" id="KW-0813">Transport</keyword>
<evidence type="ECO:0000256" key="2">
    <source>
        <dbReference type="ARBA" id="ARBA00007783"/>
    </source>
</evidence>
<keyword evidence="6 8" id="KW-1133">Transmembrane helix</keyword>
<feature type="domain" description="ABC-2 type transporter transmembrane" evidence="9">
    <location>
        <begin position="42"/>
        <end position="243"/>
    </location>
</feature>
<reference evidence="10 11" key="2">
    <citation type="submission" date="2024-09" db="EMBL/GenBank/DDBJ databases">
        <title>Draft genome sequence of Candidatus Magnetaquicoccaceae bacterium FCR-1.</title>
        <authorList>
            <person name="Shimoshige H."/>
            <person name="Shimamura S."/>
            <person name="Taoka A."/>
            <person name="Kobayashi H."/>
            <person name="Maekawa T."/>
        </authorList>
    </citation>
    <scope>NUCLEOTIDE SEQUENCE [LARGE SCALE GENOMIC DNA]</scope>
    <source>
        <strain evidence="10 11">FCR-1</strain>
    </source>
</reference>
<dbReference type="EMBL" id="BAAFGK010000005">
    <property type="protein sequence ID" value="GAB0058561.1"/>
    <property type="molecule type" value="Genomic_DNA"/>
</dbReference>
<keyword evidence="7 8" id="KW-0472">Membrane</keyword>
<feature type="transmembrane region" description="Helical" evidence="8">
    <location>
        <begin position="167"/>
        <end position="193"/>
    </location>
</feature>
<feature type="transmembrane region" description="Helical" evidence="8">
    <location>
        <begin position="59"/>
        <end position="79"/>
    </location>
</feature>
<dbReference type="RefSeq" id="WP_420906281.1">
    <property type="nucleotide sequence ID" value="NZ_BAAFGK010000005.1"/>
</dbReference>
<evidence type="ECO:0000256" key="7">
    <source>
        <dbReference type="ARBA" id="ARBA00023136"/>
    </source>
</evidence>
<evidence type="ECO:0000256" key="4">
    <source>
        <dbReference type="ARBA" id="ARBA00022475"/>
    </source>
</evidence>
<dbReference type="Pfam" id="PF01061">
    <property type="entry name" value="ABC2_membrane"/>
    <property type="match status" value="1"/>
</dbReference>
<keyword evidence="11" id="KW-1185">Reference proteome</keyword>
<organism evidence="10 11">
    <name type="scientific">Candidatus Magnetaquiglobus chichijimensis</name>
    <dbReference type="NCBI Taxonomy" id="3141448"/>
    <lineage>
        <taxon>Bacteria</taxon>
        <taxon>Pseudomonadati</taxon>
        <taxon>Pseudomonadota</taxon>
        <taxon>Magnetococcia</taxon>
        <taxon>Magnetococcales</taxon>
        <taxon>Candidatus Magnetaquicoccaceae</taxon>
        <taxon>Candidatus Magnetaquiglobus</taxon>
    </lineage>
</organism>
<sequence>MSDHPGIEPLEETLYTSDSNVIHPVAILRSVLRNFWKSRELAWLLIVRETKQRYRQSRFGLLWILITPLLSTLIFALLLHKKILNIESTDIPYPIYVMLGTMLWQIFSESITTPLKSFNSFVPIMIKINMYREAPILSGLVQVLFLMAMQLVLTGMLLAFFHGISPSILLVPLLILPLILFGTAIGILLVPLGVLYKDVGEGTNVLLRIGFLVTPIAYPAPQEWPWSLLMTLNPVVPLLQGCRDWMAKGVMSDPFAYGMASGGALLLLMIALIFYHITIPVVLERLGA</sequence>
<evidence type="ECO:0000256" key="8">
    <source>
        <dbReference type="SAM" id="Phobius"/>
    </source>
</evidence>
<evidence type="ECO:0000313" key="11">
    <source>
        <dbReference type="Proteomes" id="UP001628193"/>
    </source>
</evidence>
<evidence type="ECO:0000256" key="3">
    <source>
        <dbReference type="ARBA" id="ARBA00022448"/>
    </source>
</evidence>